<feature type="non-terminal residue" evidence="1">
    <location>
        <position position="1"/>
    </location>
</feature>
<dbReference type="Proteomes" id="UP000051035">
    <property type="component" value="Unassembled WGS sequence"/>
</dbReference>
<gene>
    <name evidence="1" type="ORF">AMJ71_08950</name>
</gene>
<dbReference type="AlphaFoldDB" id="A0A0S8JCQ7"/>
<sequence>DLEATLNSPIDVEIPWEQPGEPTVSVYLGQLFLNPIQDWKEKLPDYHFEEGMPILDEPITFSDPTFNGILPGMTNERLREIFGL</sequence>
<dbReference type="EMBL" id="LJVA01000123">
    <property type="protein sequence ID" value="KPL07471.1"/>
    <property type="molecule type" value="Genomic_DNA"/>
</dbReference>
<evidence type="ECO:0000313" key="1">
    <source>
        <dbReference type="EMBL" id="KPL07471.1"/>
    </source>
</evidence>
<protein>
    <submittedName>
        <fullName evidence="1">Uncharacterized protein</fullName>
    </submittedName>
</protein>
<reference evidence="1 2" key="1">
    <citation type="journal article" date="2015" name="Microbiome">
        <title>Genomic resolution of linkages in carbon, nitrogen, and sulfur cycling among widespread estuary sediment bacteria.</title>
        <authorList>
            <person name="Baker B.J."/>
            <person name="Lazar C.S."/>
            <person name="Teske A.P."/>
            <person name="Dick G.J."/>
        </authorList>
    </citation>
    <scope>NUCLEOTIDE SEQUENCE [LARGE SCALE GENOMIC DNA]</scope>
    <source>
        <strain evidence="1">SM1_40</strain>
    </source>
</reference>
<name>A0A0S8JCQ7_UNCT6</name>
<evidence type="ECO:0000313" key="2">
    <source>
        <dbReference type="Proteomes" id="UP000051035"/>
    </source>
</evidence>
<proteinExistence type="predicted"/>
<comment type="caution">
    <text evidence="1">The sequence shown here is derived from an EMBL/GenBank/DDBJ whole genome shotgun (WGS) entry which is preliminary data.</text>
</comment>
<accession>A0A0S8JCQ7</accession>
<organism evidence="1 2">
    <name type="scientific">candidate division TA06 bacterium SM1_40</name>
    <dbReference type="NCBI Taxonomy" id="1703773"/>
    <lineage>
        <taxon>Bacteria</taxon>
        <taxon>Bacteria division TA06</taxon>
    </lineage>
</organism>